<evidence type="ECO:0000256" key="1">
    <source>
        <dbReference type="ARBA" id="ARBA00004651"/>
    </source>
</evidence>
<dbReference type="Pfam" id="PF03176">
    <property type="entry name" value="MMPL"/>
    <property type="match status" value="2"/>
</dbReference>
<sequence length="743" mass="77951">MLLRIARFAVGHPRAILAATLLLAVVCGIFGAPVAGHLKGGGFVASDAESTRADNLLNDKFGGTQPNLIFLVTAPDGVASTQAKDAGESVVALLESRGDVEGIQSYWTVPDGLKAGFASRDKKSGLVVAVAKGDDSETQKVAASIAESLPHPNGVIIKQGGGAAAISQINDQITKDLTISEAVAVPISGLVLIVVFGSVIAAGLPLAIGLFAIVATLAILRALTLVTDVSIFALNMTTALGLALAIDYSLFIVSRFREELGRGLDIEAAVIRTVQTAGRTVLFSAITVALSLSAMLVFPMFFLKSFAYAGVAVVAAAALASILVLPAILILLGTRINSLDLRAPIRRMLGRPPRVAVAAEARGWYRMVSYVTRRAVPIAIAVVIFLLFLGSPFLGVKFGYPDDRVIQASVAESRQVGDTLRTDFDQNAGGGVSVVLPDFRGDPRTVAEYGAALSKVDDVAAVLSGSGVFVKGQQVGPAIPGMNNQSGAALRIATQVDPFSDRGSDQLRELRDVAKPGPALFTGAVAQNDDLLSGLGNKLPLAGILIAVTTLVLLFLFTGSVVLPLKALVVNTLSLSAAFGAMVWIFQDGHLSGLLGFTSSGYLVANMPILMFCLAFGLSMDYEVFLLSRIREEWLASDRTTNANSHAVAMGLTRTGPIVTAAAILMAIVLGGLAISKVSFIQLFGVGLAITVLVDATLIRCLLVPSIMRLMGRFNWWAPRPLRLLHEKIGLEEAPDDRVPART</sequence>
<reference evidence="9 10" key="1">
    <citation type="submission" date="2019-07" db="EMBL/GenBank/DDBJ databases">
        <title>Rhodococcus cavernicolus sp. nov., isolated from a cave.</title>
        <authorList>
            <person name="Lee S.D."/>
        </authorList>
    </citation>
    <scope>NUCLEOTIDE SEQUENCE [LARGE SCALE GENOMIC DNA]</scope>
    <source>
        <strain evidence="9 10">C1-24</strain>
    </source>
</reference>
<keyword evidence="3" id="KW-1003">Cell membrane</keyword>
<dbReference type="GO" id="GO:0005886">
    <property type="term" value="C:plasma membrane"/>
    <property type="evidence" value="ECO:0007669"/>
    <property type="project" value="UniProtKB-SubCell"/>
</dbReference>
<feature type="domain" description="SSD" evidence="8">
    <location>
        <begin position="191"/>
        <end position="331"/>
    </location>
</feature>
<comment type="subcellular location">
    <subcellularLocation>
        <location evidence="1">Cell membrane</location>
        <topology evidence="1">Multi-pass membrane protein</topology>
    </subcellularLocation>
</comment>
<keyword evidence="6 7" id="KW-0472">Membrane</keyword>
<dbReference type="OrthoDB" id="7051771at2"/>
<feature type="domain" description="SSD" evidence="8">
    <location>
        <begin position="543"/>
        <end position="709"/>
    </location>
</feature>
<dbReference type="Proteomes" id="UP000322244">
    <property type="component" value="Unassembled WGS sequence"/>
</dbReference>
<evidence type="ECO:0000313" key="10">
    <source>
        <dbReference type="Proteomes" id="UP000322244"/>
    </source>
</evidence>
<feature type="transmembrane region" description="Helical" evidence="7">
    <location>
        <begin position="648"/>
        <end position="675"/>
    </location>
</feature>
<keyword evidence="10" id="KW-1185">Reference proteome</keyword>
<feature type="transmembrane region" description="Helical" evidence="7">
    <location>
        <begin position="681"/>
        <end position="703"/>
    </location>
</feature>
<dbReference type="InterPro" id="IPR050545">
    <property type="entry name" value="Mycobact_MmpL"/>
</dbReference>
<evidence type="ECO:0000256" key="4">
    <source>
        <dbReference type="ARBA" id="ARBA00022692"/>
    </source>
</evidence>
<feature type="transmembrane region" description="Helical" evidence="7">
    <location>
        <begin position="568"/>
        <end position="587"/>
    </location>
</feature>
<comment type="similarity">
    <text evidence="2">Belongs to the resistance-nodulation-cell division (RND) (TC 2.A.6) family. MmpL subfamily.</text>
</comment>
<dbReference type="AlphaFoldDB" id="A0A5A7SK10"/>
<evidence type="ECO:0000256" key="6">
    <source>
        <dbReference type="ARBA" id="ARBA00023136"/>
    </source>
</evidence>
<dbReference type="InterPro" id="IPR004869">
    <property type="entry name" value="MMPL_dom"/>
</dbReference>
<feature type="transmembrane region" description="Helical" evidence="7">
    <location>
        <begin position="182"/>
        <end position="201"/>
    </location>
</feature>
<dbReference type="SUPFAM" id="SSF82866">
    <property type="entry name" value="Multidrug efflux transporter AcrB transmembrane domain"/>
    <property type="match status" value="2"/>
</dbReference>
<dbReference type="PANTHER" id="PTHR33406:SF11">
    <property type="entry name" value="MEMBRANE PROTEIN SCO6666-RELATED"/>
    <property type="match status" value="1"/>
</dbReference>
<feature type="transmembrane region" description="Helical" evidence="7">
    <location>
        <begin position="308"/>
        <end position="332"/>
    </location>
</feature>
<gene>
    <name evidence="9" type="ORF">FOY51_00770</name>
</gene>
<dbReference type="EMBL" id="VLNY01000001">
    <property type="protein sequence ID" value="KAA0024531.1"/>
    <property type="molecule type" value="Genomic_DNA"/>
</dbReference>
<evidence type="ECO:0000256" key="7">
    <source>
        <dbReference type="SAM" id="Phobius"/>
    </source>
</evidence>
<keyword evidence="5 7" id="KW-1133">Transmembrane helix</keyword>
<organism evidence="9 10">
    <name type="scientific">Antrihabitans cavernicola</name>
    <dbReference type="NCBI Taxonomy" id="2495913"/>
    <lineage>
        <taxon>Bacteria</taxon>
        <taxon>Bacillati</taxon>
        <taxon>Actinomycetota</taxon>
        <taxon>Actinomycetes</taxon>
        <taxon>Mycobacteriales</taxon>
        <taxon>Nocardiaceae</taxon>
        <taxon>Antrihabitans</taxon>
    </lineage>
</organism>
<feature type="transmembrane region" description="Helical" evidence="7">
    <location>
        <begin position="281"/>
        <end position="302"/>
    </location>
</feature>
<dbReference type="InterPro" id="IPR000731">
    <property type="entry name" value="SSD"/>
</dbReference>
<feature type="transmembrane region" description="Helical" evidence="7">
    <location>
        <begin position="607"/>
        <end position="627"/>
    </location>
</feature>
<dbReference type="Gene3D" id="1.20.1640.10">
    <property type="entry name" value="Multidrug efflux transporter AcrB transmembrane domain"/>
    <property type="match status" value="2"/>
</dbReference>
<accession>A0A5A7SK10</accession>
<keyword evidence="4 7" id="KW-0812">Transmembrane</keyword>
<dbReference type="PANTHER" id="PTHR33406">
    <property type="entry name" value="MEMBRANE PROTEIN MJ1562-RELATED"/>
    <property type="match status" value="1"/>
</dbReference>
<evidence type="ECO:0000256" key="2">
    <source>
        <dbReference type="ARBA" id="ARBA00010157"/>
    </source>
</evidence>
<evidence type="ECO:0000259" key="8">
    <source>
        <dbReference type="PROSITE" id="PS50156"/>
    </source>
</evidence>
<feature type="transmembrane region" description="Helical" evidence="7">
    <location>
        <begin position="541"/>
        <end position="563"/>
    </location>
</feature>
<feature type="transmembrane region" description="Helical" evidence="7">
    <location>
        <begin position="232"/>
        <end position="253"/>
    </location>
</feature>
<dbReference type="PROSITE" id="PS50156">
    <property type="entry name" value="SSD"/>
    <property type="match status" value="2"/>
</dbReference>
<protein>
    <submittedName>
        <fullName evidence="9">MMPL family transporter</fullName>
    </submittedName>
</protein>
<comment type="caution">
    <text evidence="9">The sequence shown here is derived from an EMBL/GenBank/DDBJ whole genome shotgun (WGS) entry which is preliminary data.</text>
</comment>
<name>A0A5A7SK10_9NOCA</name>
<proteinExistence type="inferred from homology"/>
<evidence type="ECO:0000313" key="9">
    <source>
        <dbReference type="EMBL" id="KAA0024531.1"/>
    </source>
</evidence>
<evidence type="ECO:0000256" key="5">
    <source>
        <dbReference type="ARBA" id="ARBA00022989"/>
    </source>
</evidence>
<evidence type="ECO:0000256" key="3">
    <source>
        <dbReference type="ARBA" id="ARBA00022475"/>
    </source>
</evidence>
<feature type="transmembrane region" description="Helical" evidence="7">
    <location>
        <begin position="375"/>
        <end position="394"/>
    </location>
</feature>